<dbReference type="EMBL" id="SMGQ01000011">
    <property type="protein sequence ID" value="TCK98645.1"/>
    <property type="molecule type" value="Genomic_DNA"/>
</dbReference>
<evidence type="ECO:0000313" key="2">
    <source>
        <dbReference type="EMBL" id="TCK98645.1"/>
    </source>
</evidence>
<comment type="caution">
    <text evidence="2">The sequence shown here is derived from an EMBL/GenBank/DDBJ whole genome shotgun (WGS) entry which is preliminary data.</text>
</comment>
<dbReference type="RefSeq" id="WP_132281611.1">
    <property type="nucleotide sequence ID" value="NZ_SMGQ01000011.1"/>
</dbReference>
<dbReference type="AlphaFoldDB" id="A0A4R1MZN1"/>
<feature type="signal peptide" evidence="1">
    <location>
        <begin position="1"/>
        <end position="26"/>
    </location>
</feature>
<protein>
    <recommendedName>
        <fullName evidence="4">MORN repeat protein</fullName>
    </recommendedName>
</protein>
<gene>
    <name evidence="2" type="ORF">EDC19_1077</name>
</gene>
<organism evidence="2 3">
    <name type="scientific">Natranaerovirga hydrolytica</name>
    <dbReference type="NCBI Taxonomy" id="680378"/>
    <lineage>
        <taxon>Bacteria</taxon>
        <taxon>Bacillati</taxon>
        <taxon>Bacillota</taxon>
        <taxon>Clostridia</taxon>
        <taxon>Lachnospirales</taxon>
        <taxon>Natranaerovirgaceae</taxon>
        <taxon>Natranaerovirga</taxon>
    </lineage>
</organism>
<evidence type="ECO:0000313" key="3">
    <source>
        <dbReference type="Proteomes" id="UP000294545"/>
    </source>
</evidence>
<feature type="chain" id="PRO_5020563374" description="MORN repeat protein" evidence="1">
    <location>
        <begin position="27"/>
        <end position="285"/>
    </location>
</feature>
<accession>A0A4R1MZN1</accession>
<name>A0A4R1MZN1_9FIRM</name>
<proteinExistence type="predicted"/>
<sequence length="285" mass="32270">MKKCKKIISSILAVAIIMSSVFPVMADEKAYDFMSNEEILLVSSNEYQGKTISSNPEIVVTYIEKENGKYEIFTYEDGVLIEIVQCGSNDNKVVTQEVVDGKIVSESALDVNVTTTEQASVLAYRKQGTIEYYNMWMDTTYGIDVYLDEYNIEKKVTFETGWYSVAKLSAMLFTAWKLPTLKVAKDFVIIIFGNVGAELGVEIFGKKTVVGNVSEYTWKGIPHNTDRGKVEYLDGFRVDYKDKNGNSKTYKNGFQSSAFKEKHLTFGRLMLYGVYGIDEHPTTWK</sequence>
<dbReference type="Proteomes" id="UP000294545">
    <property type="component" value="Unassembled WGS sequence"/>
</dbReference>
<reference evidence="2 3" key="1">
    <citation type="submission" date="2019-03" db="EMBL/GenBank/DDBJ databases">
        <title>Genomic Encyclopedia of Type Strains, Phase IV (KMG-IV): sequencing the most valuable type-strain genomes for metagenomic binning, comparative biology and taxonomic classification.</title>
        <authorList>
            <person name="Goeker M."/>
        </authorList>
    </citation>
    <scope>NUCLEOTIDE SEQUENCE [LARGE SCALE GENOMIC DNA]</scope>
    <source>
        <strain evidence="2 3">DSM 24176</strain>
    </source>
</reference>
<keyword evidence="1" id="KW-0732">Signal</keyword>
<evidence type="ECO:0008006" key="4">
    <source>
        <dbReference type="Google" id="ProtNLM"/>
    </source>
</evidence>
<evidence type="ECO:0000256" key="1">
    <source>
        <dbReference type="SAM" id="SignalP"/>
    </source>
</evidence>
<keyword evidence="3" id="KW-1185">Reference proteome</keyword>